<keyword evidence="3 7" id="KW-1133">Transmembrane helix</keyword>
<comment type="caution">
    <text evidence="9">The sequence shown here is derived from an EMBL/GenBank/DDBJ whole genome shotgun (WGS) entry which is preliminary data.</text>
</comment>
<evidence type="ECO:0000313" key="10">
    <source>
        <dbReference type="Proteomes" id="UP000467840"/>
    </source>
</evidence>
<feature type="transmembrane region" description="Helical" evidence="7">
    <location>
        <begin position="14"/>
        <end position="37"/>
    </location>
</feature>
<dbReference type="InterPro" id="IPR007656">
    <property type="entry name" value="GTD-bd"/>
</dbReference>
<organism evidence="9 10">
    <name type="scientific">Hevea brasiliensis</name>
    <name type="common">Para rubber tree</name>
    <name type="synonym">Siphonia brasiliensis</name>
    <dbReference type="NCBI Taxonomy" id="3981"/>
    <lineage>
        <taxon>Eukaryota</taxon>
        <taxon>Viridiplantae</taxon>
        <taxon>Streptophyta</taxon>
        <taxon>Embryophyta</taxon>
        <taxon>Tracheophyta</taxon>
        <taxon>Spermatophyta</taxon>
        <taxon>Magnoliopsida</taxon>
        <taxon>eudicotyledons</taxon>
        <taxon>Gunneridae</taxon>
        <taxon>Pentapetalae</taxon>
        <taxon>rosids</taxon>
        <taxon>fabids</taxon>
        <taxon>Malpighiales</taxon>
        <taxon>Euphorbiaceae</taxon>
        <taxon>Crotonoideae</taxon>
        <taxon>Micrandreae</taxon>
        <taxon>Hevea</taxon>
    </lineage>
</organism>
<evidence type="ECO:0000259" key="8">
    <source>
        <dbReference type="PROSITE" id="PS51775"/>
    </source>
</evidence>
<evidence type="ECO:0000256" key="7">
    <source>
        <dbReference type="SAM" id="Phobius"/>
    </source>
</evidence>
<dbReference type="Pfam" id="PF04576">
    <property type="entry name" value="Zein-binding"/>
    <property type="match status" value="2"/>
</dbReference>
<feature type="compositionally biased region" description="Basic and acidic residues" evidence="6">
    <location>
        <begin position="439"/>
        <end position="476"/>
    </location>
</feature>
<sequence>MPCHAIRGWNFSELVGAFLDLSITFLLLCASTLAYFASKFLGLFGLNLPCPCNSFFASSDNTNNTCLQRRLVDYPSQKISSVQSSVKSKFPFGSIGNDLQWNSNKENDKHEGVGSEGEVSCISSSERRTDNNTCGDLAKMKEKSFVMGAMNLPDVKEGRHELKGKWVSRHRSRHGLRRRRKGSVDHNGKFSWVPSYKSLWSNVETPQSASARISKLEDEADKDPANFEGASACNVNACEILNAKEASVDIGSKDIGSKRKFSHGFELNESVDENEPTAESALTADEINSNADQGSDCNAKSTIRLLEQALEEEHAARAVLYIELEKERSAAATAADEAMAMILRLQEEKASIEMEAIQCQRIIEEKYAYDAEEMNILKEILVRREREKYYLEKEVEAYRQIIYGNEQLDAEMYGVAETKGEIILYSSNEDMPPQPSNDSTDKEEKEFPSKKFSEDNSNRVDIPRHPSPEKNPDEERKAQKIIATSKLIQSTIPPAHNLHQKAIDHKENEGAIHDVHVIDDQASVYKRVMRDKNKQLSMNASANSKNPNIPIGLPPTGSSRSRSLRSDMRRKSMSAFDAERFKIDNEISWLREKLKFVQEGREKLQFTKGNAEREKIQLQIVEDIISQLREIRQLTEPGKAARRASLPPLTSNVMSKKRRWRSGPLLVEGSIFSQSDGKLVSLISQLGWVTEELFSGKMPCHEIQSWTLSRLVGAFLDLSIAYLLLCASTLAYSASKFLGMFGLSLPCPCNGLFGDPNSDNCWQTALVDCQSEKISSVQFSVKSKFPFDSIWDKNLYQTNCENTIFGLDDEASSGSFHERSEEVFVGSSVMYARDVKERFDKEKGCLSQKVRLALGRRRKGSTEIGRSSSSSSYDPFRWDAQALRQSPASASKMMNASDEGSMVPDSSGGNILNFDAASNVHDYVILDGRDSSVELRLLGRKSPDFESNEPINEIKPTEKVTSPEDELKFNAQGELPFGPDENNAIRVLEQALAAEHAARAALYLELEKERSSAATAAEEAMAMILRLQEEKASIEMEARQHQRMIEAKSAYDFEEMNILKEILLRREREKYVLEKEVETYRQVIFGSKQLHCVHYDPQGTGTSHGKGAYSLQYSGEDPLQMLQRIGESICEKENVDHTLVFGKELPIPKLDEVFPQERDIQLQFDLSTAEGYNLHEKTVAPLGEVQKQSDVIITSEGLASKAIQTCNETENSFPYNSDDSEKHDQDSCNAMVNMDAHVHDVYMIGDKFNMPGEFRGIGIEKLLVNANLDIPKSCDSRAITSSQTKQGISRSYSDITSGMPRVGCSQKKTLVSVFKRNSMSAVDYERLRIDNEVGRLWERLRVVQEGRGKLNVSMEHMGKENIQLQLLENIMSQLREILQLNELGKAVRQVSLPPSCKVSYLLIHLVWFNMTD</sequence>
<proteinExistence type="predicted"/>
<feature type="coiled-coil region" evidence="5">
    <location>
        <begin position="1017"/>
        <end position="1044"/>
    </location>
</feature>
<keyword evidence="5" id="KW-0175">Coiled coil</keyword>
<feature type="region of interest" description="Disordered" evidence="6">
    <location>
        <begin position="101"/>
        <end position="126"/>
    </location>
</feature>
<protein>
    <recommendedName>
        <fullName evidence="8">GTD-binding domain-containing protein</fullName>
    </recommendedName>
</protein>
<comment type="subcellular location">
    <subcellularLocation>
        <location evidence="1">Membrane</location>
    </subcellularLocation>
</comment>
<feature type="region of interest" description="Disordered" evidence="6">
    <location>
        <begin position="538"/>
        <end position="570"/>
    </location>
</feature>
<feature type="region of interest" description="Disordered" evidence="6">
    <location>
        <begin position="426"/>
        <end position="476"/>
    </location>
</feature>
<evidence type="ECO:0000256" key="1">
    <source>
        <dbReference type="ARBA" id="ARBA00004370"/>
    </source>
</evidence>
<dbReference type="Proteomes" id="UP000467840">
    <property type="component" value="Chromosome 2"/>
</dbReference>
<feature type="compositionally biased region" description="Polar residues" evidence="6">
    <location>
        <begin position="538"/>
        <end position="547"/>
    </location>
</feature>
<evidence type="ECO:0000256" key="5">
    <source>
        <dbReference type="SAM" id="Coils"/>
    </source>
</evidence>
<feature type="domain" description="GTD-binding" evidence="8">
    <location>
        <begin position="301"/>
        <end position="399"/>
    </location>
</feature>
<name>A0A6A6KTJ1_HEVBR</name>
<dbReference type="GO" id="GO:0016020">
    <property type="term" value="C:membrane"/>
    <property type="evidence" value="ECO:0007669"/>
    <property type="project" value="UniProtKB-SubCell"/>
</dbReference>
<keyword evidence="2 7" id="KW-0812">Transmembrane</keyword>
<keyword evidence="10" id="KW-1185">Reference proteome</keyword>
<feature type="domain" description="GTD-binding" evidence="8">
    <location>
        <begin position="983"/>
        <end position="1081"/>
    </location>
</feature>
<evidence type="ECO:0000256" key="2">
    <source>
        <dbReference type="ARBA" id="ARBA00022692"/>
    </source>
</evidence>
<evidence type="ECO:0000256" key="4">
    <source>
        <dbReference type="ARBA" id="ARBA00023136"/>
    </source>
</evidence>
<dbReference type="PROSITE" id="PS51775">
    <property type="entry name" value="GTD_BINDING"/>
    <property type="match status" value="2"/>
</dbReference>
<reference evidence="9 10" key="1">
    <citation type="journal article" date="2020" name="Mol. Plant">
        <title>The Chromosome-Based Rubber Tree Genome Provides New Insights into Spurge Genome Evolution and Rubber Biosynthesis.</title>
        <authorList>
            <person name="Liu J."/>
            <person name="Shi C."/>
            <person name="Shi C.C."/>
            <person name="Li W."/>
            <person name="Zhang Q.J."/>
            <person name="Zhang Y."/>
            <person name="Li K."/>
            <person name="Lu H.F."/>
            <person name="Shi C."/>
            <person name="Zhu S.T."/>
            <person name="Xiao Z.Y."/>
            <person name="Nan H."/>
            <person name="Yue Y."/>
            <person name="Zhu X.G."/>
            <person name="Wu Y."/>
            <person name="Hong X.N."/>
            <person name="Fan G.Y."/>
            <person name="Tong Y."/>
            <person name="Zhang D."/>
            <person name="Mao C.L."/>
            <person name="Liu Y.L."/>
            <person name="Hao S.J."/>
            <person name="Liu W.Q."/>
            <person name="Lv M.Q."/>
            <person name="Zhang H.B."/>
            <person name="Liu Y."/>
            <person name="Hu-Tang G.R."/>
            <person name="Wang J.P."/>
            <person name="Wang J.H."/>
            <person name="Sun Y.H."/>
            <person name="Ni S.B."/>
            <person name="Chen W.B."/>
            <person name="Zhang X.C."/>
            <person name="Jiao Y.N."/>
            <person name="Eichler E.E."/>
            <person name="Li G.H."/>
            <person name="Liu X."/>
            <person name="Gao L.Z."/>
        </authorList>
    </citation>
    <scope>NUCLEOTIDE SEQUENCE [LARGE SCALE GENOMIC DNA]</scope>
    <source>
        <strain evidence="10">cv. GT1</strain>
        <tissue evidence="9">Leaf</tissue>
    </source>
</reference>
<keyword evidence="4 7" id="KW-0472">Membrane</keyword>
<evidence type="ECO:0000256" key="6">
    <source>
        <dbReference type="SAM" id="MobiDB-lite"/>
    </source>
</evidence>
<evidence type="ECO:0000313" key="9">
    <source>
        <dbReference type="EMBL" id="KAF2291967.1"/>
    </source>
</evidence>
<dbReference type="EMBL" id="JAAGAX010000015">
    <property type="protein sequence ID" value="KAF2291967.1"/>
    <property type="molecule type" value="Genomic_DNA"/>
</dbReference>
<dbReference type="GO" id="GO:0080115">
    <property type="term" value="F:myosin XI tail binding"/>
    <property type="evidence" value="ECO:0007669"/>
    <property type="project" value="UniProtKB-ARBA"/>
</dbReference>
<dbReference type="PANTHER" id="PTHR31422:SF3">
    <property type="entry name" value="GTD-BINDING DOMAIN-CONTAINING PROTEIN"/>
    <property type="match status" value="1"/>
</dbReference>
<gene>
    <name evidence="9" type="ORF">GH714_042309</name>
</gene>
<evidence type="ECO:0000256" key="3">
    <source>
        <dbReference type="ARBA" id="ARBA00022989"/>
    </source>
</evidence>
<accession>A0A6A6KTJ1</accession>
<dbReference type="PANTHER" id="PTHR31422">
    <property type="entry name" value="BNAANNG28530D PROTEIN"/>
    <property type="match status" value="1"/>
</dbReference>